<evidence type="ECO:0000259" key="3">
    <source>
        <dbReference type="PROSITE" id="PS51186"/>
    </source>
</evidence>
<dbReference type="InterPro" id="IPR000182">
    <property type="entry name" value="GNAT_dom"/>
</dbReference>
<name>A0A4V2PV93_9BACT</name>
<dbReference type="OrthoDB" id="121062at2"/>
<evidence type="ECO:0000313" key="4">
    <source>
        <dbReference type="EMBL" id="TCK73521.1"/>
    </source>
</evidence>
<keyword evidence="1 4" id="KW-0808">Transferase</keyword>
<dbReference type="RefSeq" id="WP_131993147.1">
    <property type="nucleotide sequence ID" value="NZ_SMGK01000002.1"/>
</dbReference>
<evidence type="ECO:0000313" key="5">
    <source>
        <dbReference type="Proteomes" id="UP000295210"/>
    </source>
</evidence>
<accession>A0A4V2PV93</accession>
<keyword evidence="2" id="KW-0012">Acyltransferase</keyword>
<dbReference type="CDD" id="cd04301">
    <property type="entry name" value="NAT_SF"/>
    <property type="match status" value="1"/>
</dbReference>
<keyword evidence="5" id="KW-1185">Reference proteome</keyword>
<dbReference type="PROSITE" id="PS51186">
    <property type="entry name" value="GNAT"/>
    <property type="match status" value="1"/>
</dbReference>
<dbReference type="Gene3D" id="3.40.630.30">
    <property type="match status" value="1"/>
</dbReference>
<dbReference type="AlphaFoldDB" id="A0A4V2PV93"/>
<evidence type="ECO:0000256" key="1">
    <source>
        <dbReference type="ARBA" id="ARBA00022679"/>
    </source>
</evidence>
<dbReference type="Proteomes" id="UP000295210">
    <property type="component" value="Unassembled WGS sequence"/>
</dbReference>
<dbReference type="PANTHER" id="PTHR43877:SF1">
    <property type="entry name" value="ACETYLTRANSFERASE"/>
    <property type="match status" value="1"/>
</dbReference>
<reference evidence="4 5" key="1">
    <citation type="submission" date="2019-03" db="EMBL/GenBank/DDBJ databases">
        <title>Genomic Encyclopedia of Type Strains, Phase IV (KMG-IV): sequencing the most valuable type-strain genomes for metagenomic binning, comparative biology and taxonomic classification.</title>
        <authorList>
            <person name="Goeker M."/>
        </authorList>
    </citation>
    <scope>NUCLEOTIDE SEQUENCE [LARGE SCALE GENOMIC DNA]</scope>
    <source>
        <strain evidence="4 5">DSM 103428</strain>
    </source>
</reference>
<dbReference type="SUPFAM" id="SSF55729">
    <property type="entry name" value="Acyl-CoA N-acyltransferases (Nat)"/>
    <property type="match status" value="1"/>
</dbReference>
<feature type="domain" description="N-acetyltransferase" evidence="3">
    <location>
        <begin position="2"/>
        <end position="156"/>
    </location>
</feature>
<dbReference type="InterPro" id="IPR050832">
    <property type="entry name" value="Bact_Acetyltransf"/>
</dbReference>
<dbReference type="GO" id="GO:0016747">
    <property type="term" value="F:acyltransferase activity, transferring groups other than amino-acyl groups"/>
    <property type="evidence" value="ECO:0007669"/>
    <property type="project" value="InterPro"/>
</dbReference>
<dbReference type="Pfam" id="PF00583">
    <property type="entry name" value="Acetyltransf_1"/>
    <property type="match status" value="1"/>
</dbReference>
<dbReference type="InterPro" id="IPR016181">
    <property type="entry name" value="Acyl_CoA_acyltransferase"/>
</dbReference>
<evidence type="ECO:0000256" key="2">
    <source>
        <dbReference type="ARBA" id="ARBA00023315"/>
    </source>
</evidence>
<proteinExistence type="predicted"/>
<comment type="caution">
    <text evidence="4">The sequence shown here is derived from an EMBL/GenBank/DDBJ whole genome shotgun (WGS) entry which is preliminary data.</text>
</comment>
<dbReference type="PANTHER" id="PTHR43877">
    <property type="entry name" value="AMINOALKYLPHOSPHONATE N-ACETYLTRANSFERASE-RELATED-RELATED"/>
    <property type="match status" value="1"/>
</dbReference>
<sequence length="158" mass="17580">MTDFRFADVNDVPVLTALINRAFAVEKFFKVGERTDETELASLLEAGRMLVAEEAGSVTGCVYVKIEGERGYIGLLSVDPTRQRTGLGTRLISAAEEFCRESGCHFADITVVNLREELPGIYQKLGYVITGTEPFPSEQRPVKMDCHFLCMSKELGHR</sequence>
<gene>
    <name evidence="4" type="ORF">C7378_1134</name>
</gene>
<organism evidence="4 5">
    <name type="scientific">Acidipila rosea</name>
    <dbReference type="NCBI Taxonomy" id="768535"/>
    <lineage>
        <taxon>Bacteria</taxon>
        <taxon>Pseudomonadati</taxon>
        <taxon>Acidobacteriota</taxon>
        <taxon>Terriglobia</taxon>
        <taxon>Terriglobales</taxon>
        <taxon>Acidobacteriaceae</taxon>
        <taxon>Acidipila</taxon>
    </lineage>
</organism>
<dbReference type="EMBL" id="SMGK01000002">
    <property type="protein sequence ID" value="TCK73521.1"/>
    <property type="molecule type" value="Genomic_DNA"/>
</dbReference>
<protein>
    <submittedName>
        <fullName evidence="4">Acetyltransferase (GNAT) family protein</fullName>
    </submittedName>
</protein>